<feature type="transmembrane region" description="Helical" evidence="6">
    <location>
        <begin position="75"/>
        <end position="98"/>
    </location>
</feature>
<keyword evidence="5 6" id="KW-0472">Membrane</keyword>
<dbReference type="PANTHER" id="PTHR32196:SF72">
    <property type="entry name" value="RIBOSE IMPORT PERMEASE PROTEIN RBSC"/>
    <property type="match status" value="1"/>
</dbReference>
<gene>
    <name evidence="7" type="ORF">O3I_014750</name>
</gene>
<dbReference type="RefSeq" id="WP_014983766.1">
    <property type="nucleotide sequence ID" value="NC_018681.1"/>
</dbReference>
<dbReference type="EMBL" id="CP003876">
    <property type="protein sequence ID" value="AFU00911.1"/>
    <property type="molecule type" value="Genomic_DNA"/>
</dbReference>
<comment type="subcellular location">
    <subcellularLocation>
        <location evidence="1">Cell membrane</location>
        <topology evidence="1">Multi-pass membrane protein</topology>
    </subcellularLocation>
</comment>
<dbReference type="InterPro" id="IPR001851">
    <property type="entry name" value="ABC_transp_permease"/>
</dbReference>
<dbReference type="PANTHER" id="PTHR32196">
    <property type="entry name" value="ABC TRANSPORTER PERMEASE PROTEIN YPHD-RELATED-RELATED"/>
    <property type="match status" value="1"/>
</dbReference>
<feature type="transmembrane region" description="Helical" evidence="6">
    <location>
        <begin position="150"/>
        <end position="169"/>
    </location>
</feature>
<keyword evidence="4 6" id="KW-1133">Transmembrane helix</keyword>
<proteinExistence type="predicted"/>
<feature type="transmembrane region" description="Helical" evidence="6">
    <location>
        <begin position="190"/>
        <end position="211"/>
    </location>
</feature>
<evidence type="ECO:0000256" key="1">
    <source>
        <dbReference type="ARBA" id="ARBA00004651"/>
    </source>
</evidence>
<protein>
    <submittedName>
        <fullName evidence="7">L-arabinose ABC transporter permease</fullName>
    </submittedName>
</protein>
<feature type="transmembrane region" description="Helical" evidence="6">
    <location>
        <begin position="240"/>
        <end position="261"/>
    </location>
</feature>
<dbReference type="Proteomes" id="UP000006304">
    <property type="component" value="Chromosome"/>
</dbReference>
<evidence type="ECO:0000256" key="4">
    <source>
        <dbReference type="ARBA" id="ARBA00022989"/>
    </source>
</evidence>
<name>K0EZT2_NOCB7</name>
<feature type="transmembrane region" description="Helical" evidence="6">
    <location>
        <begin position="119"/>
        <end position="144"/>
    </location>
</feature>
<dbReference type="CDD" id="cd06579">
    <property type="entry name" value="TM_PBP1_transp_AraH_like"/>
    <property type="match status" value="1"/>
</dbReference>
<evidence type="ECO:0000256" key="2">
    <source>
        <dbReference type="ARBA" id="ARBA00022475"/>
    </source>
</evidence>
<keyword evidence="2" id="KW-1003">Cell membrane</keyword>
<dbReference type="KEGG" id="nbr:O3I_014750"/>
<keyword evidence="3 6" id="KW-0812">Transmembrane</keyword>
<reference evidence="7 8" key="1">
    <citation type="journal article" date="2012" name="J. Bacteriol.">
        <title>Complete genome sequence of Nocardia brasiliensis HUJEG-1.</title>
        <authorList>
            <person name="Vera-Cabrera L."/>
            <person name="Ortiz-Lopez R."/>
            <person name="Elizondo-Gonzalez R."/>
            <person name="Perez-Maya A.A."/>
            <person name="Ocampo-Candiani J."/>
        </authorList>
    </citation>
    <scope>NUCLEOTIDE SEQUENCE [LARGE SCALE GENOMIC DNA]</scope>
    <source>
        <strain evidence="8">ATCC 700358</strain>
    </source>
</reference>
<evidence type="ECO:0000256" key="6">
    <source>
        <dbReference type="SAM" id="Phobius"/>
    </source>
</evidence>
<dbReference type="HOGENOM" id="CLU_028880_3_1_11"/>
<keyword evidence="8" id="KW-1185">Reference proteome</keyword>
<evidence type="ECO:0000256" key="5">
    <source>
        <dbReference type="ARBA" id="ARBA00023136"/>
    </source>
</evidence>
<evidence type="ECO:0000256" key="3">
    <source>
        <dbReference type="ARBA" id="ARBA00022692"/>
    </source>
</evidence>
<dbReference type="GO" id="GO:0005886">
    <property type="term" value="C:plasma membrane"/>
    <property type="evidence" value="ECO:0007669"/>
    <property type="project" value="UniProtKB-SubCell"/>
</dbReference>
<dbReference type="STRING" id="1133849.O3I_014750"/>
<feature type="transmembrane region" description="Helical" evidence="6">
    <location>
        <begin position="33"/>
        <end position="55"/>
    </location>
</feature>
<evidence type="ECO:0000313" key="8">
    <source>
        <dbReference type="Proteomes" id="UP000006304"/>
    </source>
</evidence>
<dbReference type="GO" id="GO:0022857">
    <property type="term" value="F:transmembrane transporter activity"/>
    <property type="evidence" value="ECO:0007669"/>
    <property type="project" value="InterPro"/>
</dbReference>
<dbReference type="AlphaFoldDB" id="K0EZT2"/>
<sequence length="352" mass="35334">MTEQQLTAVPVAPANPQAPERNRYAAAFTPRRILHAIGPGNLSLIGALAVIVAIFGSLNDGYLDPANLAGIGDAVTVFGLLAVVQTVVIICGALDISVGSQAGVASVLSAMAFTATSGNAFLGILAAIGIGLVLGLVNGLIIVYGRVNPVIATLATLAAYKGLAQLISGGKAQGFVLDNDVFIFLARGKIIGLPVPVIILAIVAVAVHVLLKYTDIGRNIYAIGGNDTAARLSGININKYLIAVFVLAGVVAAIAGIILTARTGSGQPVSGSEGLELKAITAAALGGCALKGGKGTVGGTLLAVVLLGALDNGLNVVGVNTFWQNVAQGSLLVAAVVIQQRRSGERAVGLPT</sequence>
<accession>K0EZT2</accession>
<dbReference type="eggNOG" id="COG1172">
    <property type="taxonomic scope" value="Bacteria"/>
</dbReference>
<evidence type="ECO:0000313" key="7">
    <source>
        <dbReference type="EMBL" id="AFU00911.1"/>
    </source>
</evidence>
<organism evidence="7 8">
    <name type="scientific">Nocardia brasiliensis (strain ATCC 700358 / HUJEG-1)</name>
    <dbReference type="NCBI Taxonomy" id="1133849"/>
    <lineage>
        <taxon>Bacteria</taxon>
        <taxon>Bacillati</taxon>
        <taxon>Actinomycetota</taxon>
        <taxon>Actinomycetes</taxon>
        <taxon>Mycobacteriales</taxon>
        <taxon>Nocardiaceae</taxon>
        <taxon>Nocardia</taxon>
    </lineage>
</organism>
<dbReference type="Pfam" id="PF02653">
    <property type="entry name" value="BPD_transp_2"/>
    <property type="match status" value="1"/>
</dbReference>